<accession>A0A6S6VU46</accession>
<reference evidence="2" key="1">
    <citation type="submission" date="2021-02" db="EMBL/GenBank/DDBJ databases">
        <authorList>
            <person name="Syme A R."/>
            <person name="Syme A R."/>
            <person name="Moolhuijzen P."/>
        </authorList>
    </citation>
    <scope>NUCLEOTIDE SEQUENCE</scope>
    <source>
        <strain evidence="2">W1-1</strain>
    </source>
</reference>
<dbReference type="AlphaFoldDB" id="A0A6S6VU46"/>
<evidence type="ECO:0000313" key="3">
    <source>
        <dbReference type="Proteomes" id="UP000472372"/>
    </source>
</evidence>
<proteinExistence type="predicted"/>
<sequence>MATPHMRATTPTSDPHKGSMAPTTGKEIIAVPNNLHVATVPSDGFVIVHTAETALFQTMRIPALVKMYIRLLLTTTSLPLPKTIDTVQTLADGLTTLQLCSDILSKPSHPRSVLFFLSGLDPASIAHFSKALDIIFETRDWTEFEREALHNGDFDISPVVWAIMLGPRGLVGEFVRGKMGAAAVLRAEEEWVEMQEGEEGFEKNKKALRWFAGELVKVVGDVGGMEGEGEA</sequence>
<gene>
    <name evidence="2" type="ORF">PTTW11_00346</name>
</gene>
<protein>
    <submittedName>
        <fullName evidence="2">Uncharacterized protein</fullName>
    </submittedName>
</protein>
<evidence type="ECO:0000313" key="2">
    <source>
        <dbReference type="EMBL" id="CAE6996461.1"/>
    </source>
</evidence>
<evidence type="ECO:0000256" key="1">
    <source>
        <dbReference type="SAM" id="MobiDB-lite"/>
    </source>
</evidence>
<organism evidence="2 3">
    <name type="scientific">Pyrenophora teres f. teres</name>
    <dbReference type="NCBI Taxonomy" id="97479"/>
    <lineage>
        <taxon>Eukaryota</taxon>
        <taxon>Fungi</taxon>
        <taxon>Dikarya</taxon>
        <taxon>Ascomycota</taxon>
        <taxon>Pezizomycotina</taxon>
        <taxon>Dothideomycetes</taxon>
        <taxon>Pleosporomycetidae</taxon>
        <taxon>Pleosporales</taxon>
        <taxon>Pleosporineae</taxon>
        <taxon>Pleosporaceae</taxon>
        <taxon>Pyrenophora</taxon>
    </lineage>
</organism>
<dbReference type="Proteomes" id="UP000472372">
    <property type="component" value="Chromosome 1"/>
</dbReference>
<name>A0A6S6VU46_9PLEO</name>
<feature type="region of interest" description="Disordered" evidence="1">
    <location>
        <begin position="1"/>
        <end position="23"/>
    </location>
</feature>
<dbReference type="EMBL" id="HG992977">
    <property type="protein sequence ID" value="CAE6996461.1"/>
    <property type="molecule type" value="Genomic_DNA"/>
</dbReference>